<proteinExistence type="predicted"/>
<reference evidence="2 3" key="1">
    <citation type="submission" date="2014-10" db="EMBL/GenBank/DDBJ databases">
        <title>Genome sequencing of Vibrio variabilis T01.</title>
        <authorList>
            <person name="Chan K.-G."/>
            <person name="Mohamad N.I."/>
        </authorList>
    </citation>
    <scope>NUCLEOTIDE SEQUENCE [LARGE SCALE GENOMIC DNA]</scope>
    <source>
        <strain evidence="2 3">T01</strain>
    </source>
</reference>
<dbReference type="EMBL" id="JRWM01000059">
    <property type="protein sequence ID" value="KHA58675.1"/>
    <property type="molecule type" value="Genomic_DNA"/>
</dbReference>
<comment type="caution">
    <text evidence="2">The sequence shown here is derived from an EMBL/GenBank/DDBJ whole genome shotgun (WGS) entry which is preliminary data.</text>
</comment>
<feature type="transmembrane region" description="Helical" evidence="1">
    <location>
        <begin position="40"/>
        <end position="58"/>
    </location>
</feature>
<gene>
    <name evidence="2" type="ORF">NL53_20565</name>
</gene>
<keyword evidence="1" id="KW-0812">Transmembrane</keyword>
<keyword evidence="3" id="KW-1185">Reference proteome</keyword>
<evidence type="ECO:0000313" key="3">
    <source>
        <dbReference type="Proteomes" id="UP000030520"/>
    </source>
</evidence>
<evidence type="ECO:0000256" key="1">
    <source>
        <dbReference type="SAM" id="Phobius"/>
    </source>
</evidence>
<evidence type="ECO:0000313" key="2">
    <source>
        <dbReference type="EMBL" id="KHA58675.1"/>
    </source>
</evidence>
<accession>A0ABR4Y6R6</accession>
<sequence>METLEKWAERIYSESDFGRGVATSISGAIGLSTYLFFNDWVIALFSVMISFPIIRIAASSSYKWNQDRAKQKSIERALECTFNGLTEHEKLVVAAFVDAGGTALTFSQINRLDLSSAAIESLVQRELLWTSVMSDGITESFVLDMALFNKALSATNESAH</sequence>
<dbReference type="Proteomes" id="UP000030520">
    <property type="component" value="Unassembled WGS sequence"/>
</dbReference>
<keyword evidence="1" id="KW-0472">Membrane</keyword>
<keyword evidence="1" id="KW-1133">Transmembrane helix</keyword>
<organism evidence="2 3">
    <name type="scientific">Vibrio variabilis</name>
    <dbReference type="NCBI Taxonomy" id="990271"/>
    <lineage>
        <taxon>Bacteria</taxon>
        <taxon>Pseudomonadati</taxon>
        <taxon>Pseudomonadota</taxon>
        <taxon>Gammaproteobacteria</taxon>
        <taxon>Vibrionales</taxon>
        <taxon>Vibrionaceae</taxon>
        <taxon>Vibrio</taxon>
    </lineage>
</organism>
<dbReference type="RefSeq" id="WP_038217986.1">
    <property type="nucleotide sequence ID" value="NZ_JRWM01000059.1"/>
</dbReference>
<name>A0ABR4Y6R6_9VIBR</name>
<protein>
    <submittedName>
        <fullName evidence="2">Uncharacterized protein</fullName>
    </submittedName>
</protein>